<dbReference type="InterPro" id="IPR058664">
    <property type="entry name" value="ARB_00930-like_C"/>
</dbReference>
<evidence type="ECO:0000256" key="2">
    <source>
        <dbReference type="SAM" id="SignalP"/>
    </source>
</evidence>
<protein>
    <recommendedName>
        <fullName evidence="7">Beta-lactamase-related domain-containing protein</fullName>
    </recommendedName>
</protein>
<accession>A0A9N9UDE1</accession>
<sequence length="570" mass="61194">MHFNIALTSAFVVTASASIIGTDHNPLIGPSFPTNFGYSTSKHLEDAKTEFSSRLEQLFSSGKLNQTDLVFAVDVFSANTNSSIYSNFHVGEGQEKILTTGELNSDTIGRLGSVSKLVTAYGLIAEAGIEVFSHPVTKYFPELLSNSTTPNRINWEEITVGALASHQAGTGGIGDYFRKVESGLEMTVDTFVAFLRDEKRPTMSAYRNALYSDAGYSLLGHLLGRITGKSYPEAIQQVLFDRLGLNSSTAFPPAPGPIVNAMNRTLIDNNSSFNIDSPITASSGGVFGSISDLRKIGLSILNSEVLSPATTRAWMKPLSATGSLVELVGAPWEIARLTIPATIGSNHTRVSDLYTKAGGNGDYTCILALSPDHGIGYTFLIAGSTASTARWPLRQALGEVFIPAAERAAAENAEKNYAGTFVDTSSGNTTTNMTITFDADEPGLGVKSFYLEGNDSRHLLMGASKPYPATYRMYPTGPSETSQSLAELYRSEGTIRVSQRVVLYLSPLEPRAAALGDGGLFENQLEWNNVGFRGATDELVFEITDGKLASVTVVDAELFIGKPLVLHRLQ</sequence>
<dbReference type="PANTHER" id="PTHR22935:SF95">
    <property type="entry name" value="BETA-LACTAMASE-LIKE 1-RELATED"/>
    <property type="match status" value="1"/>
</dbReference>
<comment type="similarity">
    <text evidence="1">Belongs to the beta-lactamase family.</text>
</comment>
<dbReference type="InterPro" id="IPR012338">
    <property type="entry name" value="Beta-lactam/transpept-like"/>
</dbReference>
<comment type="caution">
    <text evidence="5">The sequence shown here is derived from an EMBL/GenBank/DDBJ whole genome shotgun (WGS) entry which is preliminary data.</text>
</comment>
<reference evidence="5 6" key="2">
    <citation type="submission" date="2021-10" db="EMBL/GenBank/DDBJ databases">
        <authorList>
            <person name="Piombo E."/>
        </authorList>
    </citation>
    <scope>NUCLEOTIDE SEQUENCE [LARGE SCALE GENOMIC DNA]</scope>
</reference>
<proteinExistence type="inferred from homology"/>
<evidence type="ECO:0008006" key="7">
    <source>
        <dbReference type="Google" id="ProtNLM"/>
    </source>
</evidence>
<dbReference type="EMBL" id="CABFNO020001359">
    <property type="protein sequence ID" value="CAG9983129.1"/>
    <property type="molecule type" value="Genomic_DNA"/>
</dbReference>
<evidence type="ECO:0000259" key="3">
    <source>
        <dbReference type="Pfam" id="PF00144"/>
    </source>
</evidence>
<feature type="domain" description="Beta-lactamase-related" evidence="3">
    <location>
        <begin position="96"/>
        <end position="385"/>
    </location>
</feature>
<evidence type="ECO:0000313" key="6">
    <source>
        <dbReference type="Proteomes" id="UP000754883"/>
    </source>
</evidence>
<dbReference type="Proteomes" id="UP000754883">
    <property type="component" value="Unassembled WGS sequence"/>
</dbReference>
<evidence type="ECO:0000313" key="5">
    <source>
        <dbReference type="EMBL" id="CAG9983129.1"/>
    </source>
</evidence>
<keyword evidence="2" id="KW-0732">Signal</keyword>
<dbReference type="InterPro" id="IPR001466">
    <property type="entry name" value="Beta-lactam-related"/>
</dbReference>
<feature type="chain" id="PRO_5040424234" description="Beta-lactamase-related domain-containing protein" evidence="2">
    <location>
        <begin position="18"/>
        <end position="570"/>
    </location>
</feature>
<reference evidence="6" key="1">
    <citation type="submission" date="2019-06" db="EMBL/GenBank/DDBJ databases">
        <authorList>
            <person name="Broberg M."/>
        </authorList>
    </citation>
    <scope>NUCLEOTIDE SEQUENCE [LARGE SCALE GENOMIC DNA]</scope>
</reference>
<feature type="domain" description="Beta-lactamase-like ARB-00930-like C-terminal" evidence="4">
    <location>
        <begin position="409"/>
        <end position="553"/>
    </location>
</feature>
<feature type="signal peptide" evidence="2">
    <location>
        <begin position="1"/>
        <end position="17"/>
    </location>
</feature>
<keyword evidence="6" id="KW-1185">Reference proteome</keyword>
<dbReference type="PANTHER" id="PTHR22935">
    <property type="entry name" value="PENICILLIN-BINDING PROTEIN"/>
    <property type="match status" value="1"/>
</dbReference>
<gene>
    <name evidence="5" type="ORF">CBYS24578_00017859</name>
</gene>
<dbReference type="Pfam" id="PF26335">
    <property type="entry name" value="ARB_00930_C"/>
    <property type="match status" value="1"/>
</dbReference>
<dbReference type="InterPro" id="IPR051478">
    <property type="entry name" value="Beta-lactamase-like_AB/R"/>
</dbReference>
<dbReference type="OrthoDB" id="6220758at2759"/>
<name>A0A9N9UDE1_9HYPO</name>
<evidence type="ECO:0000256" key="1">
    <source>
        <dbReference type="ARBA" id="ARBA00038473"/>
    </source>
</evidence>
<dbReference type="SUPFAM" id="SSF56601">
    <property type="entry name" value="beta-lactamase/transpeptidase-like"/>
    <property type="match status" value="1"/>
</dbReference>
<organism evidence="5 6">
    <name type="scientific">Clonostachys byssicola</name>
    <dbReference type="NCBI Taxonomy" id="160290"/>
    <lineage>
        <taxon>Eukaryota</taxon>
        <taxon>Fungi</taxon>
        <taxon>Dikarya</taxon>
        <taxon>Ascomycota</taxon>
        <taxon>Pezizomycotina</taxon>
        <taxon>Sordariomycetes</taxon>
        <taxon>Hypocreomycetidae</taxon>
        <taxon>Hypocreales</taxon>
        <taxon>Bionectriaceae</taxon>
        <taxon>Clonostachys</taxon>
    </lineage>
</organism>
<evidence type="ECO:0000259" key="4">
    <source>
        <dbReference type="Pfam" id="PF26335"/>
    </source>
</evidence>
<dbReference type="AlphaFoldDB" id="A0A9N9UDE1"/>
<dbReference type="Pfam" id="PF00144">
    <property type="entry name" value="Beta-lactamase"/>
    <property type="match status" value="1"/>
</dbReference>
<dbReference type="Gene3D" id="3.40.710.10">
    <property type="entry name" value="DD-peptidase/beta-lactamase superfamily"/>
    <property type="match status" value="1"/>
</dbReference>